<evidence type="ECO:0000259" key="3">
    <source>
        <dbReference type="PROSITE" id="PS51423"/>
    </source>
</evidence>
<dbReference type="InterPro" id="IPR003578">
    <property type="entry name" value="Small_GTPase_Rho"/>
</dbReference>
<evidence type="ECO:0000256" key="1">
    <source>
        <dbReference type="ARBA" id="ARBA00022741"/>
    </source>
</evidence>
<dbReference type="Proteomes" id="UP000242875">
    <property type="component" value="Unassembled WGS sequence"/>
</dbReference>
<dbReference type="GO" id="GO:0005525">
    <property type="term" value="F:GTP binding"/>
    <property type="evidence" value="ECO:0007669"/>
    <property type="project" value="UniProtKB-KW"/>
</dbReference>
<dbReference type="GO" id="GO:0007264">
    <property type="term" value="P:small GTPase-mediated signal transduction"/>
    <property type="evidence" value="ECO:0007669"/>
    <property type="project" value="InterPro"/>
</dbReference>
<sequence>MRRDVRILLVGDDGVGKSTLITSLIKETYISNIQHVVPEVTIPPEVTPENVTTHIVDTSARPENREQLETEIRKAHVICIVYSISDPNTFNRLPIFWLPYIRSLGVNVPIVL</sequence>
<evidence type="ECO:0000256" key="2">
    <source>
        <dbReference type="ARBA" id="ARBA00023134"/>
    </source>
</evidence>
<keyword evidence="2" id="KW-0342">GTP-binding</keyword>
<name>A0A261XVM7_9FUNG</name>
<feature type="domain" description="Miro" evidence="3">
    <location>
        <begin position="2"/>
        <end position="112"/>
    </location>
</feature>
<keyword evidence="5" id="KW-1185">Reference proteome</keyword>
<gene>
    <name evidence="4" type="ORF">BZG36_04825</name>
</gene>
<dbReference type="PROSITE" id="PS51423">
    <property type="entry name" value="MIRO"/>
    <property type="match status" value="1"/>
</dbReference>
<evidence type="ECO:0000313" key="5">
    <source>
        <dbReference type="Proteomes" id="UP000242875"/>
    </source>
</evidence>
<dbReference type="InterPro" id="IPR027417">
    <property type="entry name" value="P-loop_NTPase"/>
</dbReference>
<comment type="caution">
    <text evidence="4">The sequence shown here is derived from an EMBL/GenBank/DDBJ whole genome shotgun (WGS) entry which is preliminary data.</text>
</comment>
<dbReference type="EMBL" id="MVBO01000153">
    <property type="protein sequence ID" value="OZJ02426.1"/>
    <property type="molecule type" value="Genomic_DNA"/>
</dbReference>
<dbReference type="PRINTS" id="PR00449">
    <property type="entry name" value="RASTRNSFRMNG"/>
</dbReference>
<dbReference type="OrthoDB" id="10020961at2759"/>
<dbReference type="SUPFAM" id="SSF52540">
    <property type="entry name" value="P-loop containing nucleoside triphosphate hydrolases"/>
    <property type="match status" value="1"/>
</dbReference>
<dbReference type="Pfam" id="PF00071">
    <property type="entry name" value="Ras"/>
    <property type="match status" value="1"/>
</dbReference>
<accession>A0A261XVM7</accession>
<dbReference type="Gene3D" id="3.40.50.300">
    <property type="entry name" value="P-loop containing nucleotide triphosphate hydrolases"/>
    <property type="match status" value="1"/>
</dbReference>
<proteinExistence type="predicted"/>
<dbReference type="InterPro" id="IPR020860">
    <property type="entry name" value="MIRO_dom"/>
</dbReference>
<dbReference type="AlphaFoldDB" id="A0A261XVM7"/>
<dbReference type="PANTHER" id="PTHR24072">
    <property type="entry name" value="RHO FAMILY GTPASE"/>
    <property type="match status" value="1"/>
</dbReference>
<dbReference type="GO" id="GO:0003924">
    <property type="term" value="F:GTPase activity"/>
    <property type="evidence" value="ECO:0007669"/>
    <property type="project" value="InterPro"/>
</dbReference>
<reference evidence="4 5" key="1">
    <citation type="journal article" date="2017" name="Mycologia">
        <title>Bifiguratus adelaidae, gen. et sp. nov., a new member of Mucoromycotina in endophytic and soil-dwelling habitats.</title>
        <authorList>
            <person name="Torres-Cruz T.J."/>
            <person name="Billingsley Tobias T.L."/>
            <person name="Almatruk M."/>
            <person name="Hesse C."/>
            <person name="Kuske C.R."/>
            <person name="Desiro A."/>
            <person name="Benucci G.M."/>
            <person name="Bonito G."/>
            <person name="Stajich J.E."/>
            <person name="Dunlap C."/>
            <person name="Arnold A.E."/>
            <person name="Porras-Alfaro A."/>
        </authorList>
    </citation>
    <scope>NUCLEOTIDE SEQUENCE [LARGE SCALE GENOMIC DNA]</scope>
    <source>
        <strain evidence="4 5">AZ0501</strain>
    </source>
</reference>
<evidence type="ECO:0000313" key="4">
    <source>
        <dbReference type="EMBL" id="OZJ02426.1"/>
    </source>
</evidence>
<keyword evidence="1" id="KW-0547">Nucleotide-binding</keyword>
<organism evidence="4 5">
    <name type="scientific">Bifiguratus adelaidae</name>
    <dbReference type="NCBI Taxonomy" id="1938954"/>
    <lineage>
        <taxon>Eukaryota</taxon>
        <taxon>Fungi</taxon>
        <taxon>Fungi incertae sedis</taxon>
        <taxon>Mucoromycota</taxon>
        <taxon>Mucoromycotina</taxon>
        <taxon>Endogonomycetes</taxon>
        <taxon>Endogonales</taxon>
        <taxon>Endogonales incertae sedis</taxon>
        <taxon>Bifiguratus</taxon>
    </lineage>
</organism>
<protein>
    <submittedName>
        <fullName evidence="4">Mitochondrial Rho GTPase 1</fullName>
    </submittedName>
</protein>
<dbReference type="InterPro" id="IPR001806">
    <property type="entry name" value="Small_GTPase"/>
</dbReference>
<feature type="non-terminal residue" evidence="4">
    <location>
        <position position="112"/>
    </location>
</feature>